<dbReference type="RefSeq" id="XP_035543008.1">
    <property type="nucleotide sequence ID" value="XM_035687115.1"/>
</dbReference>
<dbReference type="RefSeq" id="XP_035543010.1">
    <property type="nucleotide sequence ID" value="XM_035687117.1"/>
</dbReference>
<evidence type="ECO:0000313" key="3">
    <source>
        <dbReference type="Proteomes" id="UP000235220"/>
    </source>
</evidence>
<dbReference type="AlphaFoldDB" id="A0A6P9E687"/>
<name>A0A6P9E687_JUGRE</name>
<evidence type="ECO:0000256" key="2">
    <source>
        <dbReference type="SAM" id="MobiDB-lite"/>
    </source>
</evidence>
<dbReference type="RefSeq" id="XP_035543009.1">
    <property type="nucleotide sequence ID" value="XM_035687116.1"/>
</dbReference>
<feature type="region of interest" description="Disordered" evidence="2">
    <location>
        <begin position="66"/>
        <end position="88"/>
    </location>
</feature>
<feature type="compositionally biased region" description="Basic and acidic residues" evidence="2">
    <location>
        <begin position="76"/>
        <end position="88"/>
    </location>
</feature>
<keyword evidence="1" id="KW-0406">Ion transport</keyword>
<dbReference type="OrthoDB" id="1434980at2759"/>
<evidence type="ECO:0000313" key="7">
    <source>
        <dbReference type="RefSeq" id="XP_035543011.1"/>
    </source>
</evidence>
<evidence type="ECO:0000313" key="4">
    <source>
        <dbReference type="RefSeq" id="XP_035543008.1"/>
    </source>
</evidence>
<dbReference type="GeneID" id="118346106"/>
<evidence type="ECO:0000256" key="1">
    <source>
        <dbReference type="ARBA" id="ARBA00023303"/>
    </source>
</evidence>
<dbReference type="GO" id="GO:0034220">
    <property type="term" value="P:monoatomic ion transmembrane transport"/>
    <property type="evidence" value="ECO:0007669"/>
    <property type="project" value="UniProtKB-KW"/>
</dbReference>
<dbReference type="PANTHER" id="PTHR45651:SF94">
    <property type="entry name" value="CYCLIC NUCLEOTIDE-BINDING DOMAIN-CONTAINING PROTEIN"/>
    <property type="match status" value="1"/>
</dbReference>
<dbReference type="RefSeq" id="XP_035543011.1">
    <property type="nucleotide sequence ID" value="XM_035687118.1"/>
</dbReference>
<proteinExistence type="predicted"/>
<dbReference type="GO" id="GO:0016020">
    <property type="term" value="C:membrane"/>
    <property type="evidence" value="ECO:0007669"/>
    <property type="project" value="UniProtKB-SubCell"/>
</dbReference>
<reference evidence="4 5" key="1">
    <citation type="submission" date="2025-04" db="UniProtKB">
        <authorList>
            <consortium name="RefSeq"/>
        </authorList>
    </citation>
    <scope>IDENTIFICATION</scope>
    <source>
        <tissue evidence="4 5">Leaves</tissue>
    </source>
</reference>
<organism evidence="3 5">
    <name type="scientific">Juglans regia</name>
    <name type="common">English walnut</name>
    <dbReference type="NCBI Taxonomy" id="51240"/>
    <lineage>
        <taxon>Eukaryota</taxon>
        <taxon>Viridiplantae</taxon>
        <taxon>Streptophyta</taxon>
        <taxon>Embryophyta</taxon>
        <taxon>Tracheophyta</taxon>
        <taxon>Spermatophyta</taxon>
        <taxon>Magnoliopsida</taxon>
        <taxon>eudicotyledons</taxon>
        <taxon>Gunneridae</taxon>
        <taxon>Pentapetalae</taxon>
        <taxon>rosids</taxon>
        <taxon>fabids</taxon>
        <taxon>Fagales</taxon>
        <taxon>Juglandaceae</taxon>
        <taxon>Juglans</taxon>
    </lineage>
</organism>
<accession>A0A6P9E687</accession>
<sequence>MDSKRNNFVRFQSWSSEKSSSFEHQHSMNDRKYSRNCFRATFDRFFESFWRGFGRESETINSLKNNPITIPSVDGQPRKDHSGPKKTKILDPQDQFLQTWNKIFVLSCVISVALDPLFFYTPVLKVDDKEKKCLSFESDETLAIIASVLRSVTDAFYAIHIYFQFRTGIIPPSRVFGRGELIDDTMAIAKRYLSTYFIIDILAILPCPQVWV</sequence>
<evidence type="ECO:0000313" key="5">
    <source>
        <dbReference type="RefSeq" id="XP_035543009.1"/>
    </source>
</evidence>
<gene>
    <name evidence="4 5 6 7" type="primary">LOC118346106</name>
</gene>
<dbReference type="PANTHER" id="PTHR45651">
    <property type="entry name" value="CYCLIC NUCLEOTIDE-GATED ION CHANNEL 15-RELATED-RELATED"/>
    <property type="match status" value="1"/>
</dbReference>
<keyword evidence="1" id="KW-0407">Ion channel</keyword>
<evidence type="ECO:0000313" key="6">
    <source>
        <dbReference type="RefSeq" id="XP_035543010.1"/>
    </source>
</evidence>
<dbReference type="KEGG" id="jre:118346106"/>
<dbReference type="SUPFAM" id="SSF81324">
    <property type="entry name" value="Voltage-gated potassium channels"/>
    <property type="match status" value="1"/>
</dbReference>
<keyword evidence="1" id="KW-0813">Transport</keyword>
<protein>
    <submittedName>
        <fullName evidence="4 5">Cyclic nucleotide-gated ion channel 1-like</fullName>
    </submittedName>
</protein>
<keyword evidence="3" id="KW-1185">Reference proteome</keyword>
<dbReference type="Proteomes" id="UP000235220">
    <property type="component" value="Unplaced"/>
</dbReference>